<organism evidence="1 2">
    <name type="scientific">Streptomyces marincola</name>
    <dbReference type="NCBI Taxonomy" id="2878388"/>
    <lineage>
        <taxon>Bacteria</taxon>
        <taxon>Bacillati</taxon>
        <taxon>Actinomycetota</taxon>
        <taxon>Actinomycetes</taxon>
        <taxon>Kitasatosporales</taxon>
        <taxon>Streptomycetaceae</taxon>
        <taxon>Streptomyces</taxon>
    </lineage>
</organism>
<dbReference type="AlphaFoldDB" id="A0A1W7D1N4"/>
<evidence type="ECO:0000313" key="2">
    <source>
        <dbReference type="Proteomes" id="UP000194218"/>
    </source>
</evidence>
<dbReference type="EMBL" id="CP021121">
    <property type="protein sequence ID" value="ARQ70470.1"/>
    <property type="molecule type" value="Genomic_DNA"/>
</dbReference>
<dbReference type="Proteomes" id="UP000194218">
    <property type="component" value="Chromosome"/>
</dbReference>
<protein>
    <submittedName>
        <fullName evidence="1">Uncharacterized protein</fullName>
    </submittedName>
</protein>
<evidence type="ECO:0000313" key="1">
    <source>
        <dbReference type="EMBL" id="ARQ70470.1"/>
    </source>
</evidence>
<name>A0A1W7D1N4_9ACTN</name>
<keyword evidence="2" id="KW-1185">Reference proteome</keyword>
<reference evidence="1 2" key="1">
    <citation type="submission" date="2017-05" db="EMBL/GenBank/DDBJ databases">
        <title>Complete genome sequence of Streptomyces sp. SCSIO 03032 revealed the diverse biosynthetic pathways for its bioactive secondary metabolites.</title>
        <authorList>
            <person name="Ma L."/>
            <person name="Zhu Y."/>
            <person name="Zhang W."/>
            <person name="Zhang G."/>
            <person name="Tian X."/>
            <person name="Zhang S."/>
            <person name="Zhang C."/>
        </authorList>
    </citation>
    <scope>NUCLEOTIDE SEQUENCE [LARGE SCALE GENOMIC DNA]</scope>
    <source>
        <strain evidence="1 2">SCSIO 03032</strain>
    </source>
</reference>
<accession>A0A1W7D1N4</accession>
<sequence length="67" mass="6866">MTRGSANLPDGRAGALEGIQAALLGTGSVEEAHRYGRRALAAYRGLGAEDDAARVARRLSDPEAATG</sequence>
<proteinExistence type="predicted"/>
<gene>
    <name evidence="1" type="ORF">CAG99_17925</name>
</gene>
<dbReference type="KEGG" id="smao:CAG99_17925"/>